<sequence length="1190" mass="135581">MIDDCGLVDFPTHGNKLSWRGKRWGKIVRCRLDRALATEDWHDLFPKSHVEYLKMVGSDHRPILATIDNKIPKARRQFRFDKRWIGQDGFSEAIKRGWLENQTNAESNVVDMIRKCRHEISRWRHENKPYGKEKIAELQKALEEIQNDDLRTQEDLDEITQKLKEAYRDEEQYWKQKSRNLWLKDGDLNTKFYHATTKQRRAINRMVGLHDKTDNWVTGEKEMEKVAVDYFSDLFTTTSPDDFTDILEGIPAVITETDNALLMRPASEEEVRAALFLMNPEKAPGPDGMTALFFQKSWPLIKTDILGLINDFLITGAFDDRLNLTNICLIPKTERPTRMTELRPISLCNVGYKIISKVLCERLKTVLSQLISETQSAFVPGRLISDNILIAQEMFHGLRTNKSCKGKYMAVKTDMSKAYDRVEWQFVEATMRKMGFGERWIGWIMKCIKSVVYKVLINGQPRGKITPNRGLRQGDPLSPYIFILCTEVLISNLKRAESVKSLTGLKVARASPPVSHLLFADDSLFFCKASVEESAVLLQILQNYERASGQKINFDKSSIQFGHTVETTVRAEIHQMLGIHKVGGVGNYLGVPESLGGAKTKIFSFLIDRQQKRINGWTSKVLSKGGKEVMVKSVLSAMPTHVMSCFRLPKGVTNKLTSAVANFWWSTNSQTRGMHWLAWRKLCRHKTDGGLGFRVIEDFNTALLAKQLWRLMDNPDSLFAKVFKGRYFRNSTPLDPIRSYSPSYGWQSIVSARPLVCKGLIKRVGSGSSISVWYDPWISDSCPRPAICKGINYYPHLTVNQLINSQTSTWNRPLLQQFFESEEITRITGIPVATGYKPDTWGWFYTTTGRYTVKSGYTVLQELSDEGTLPVFGPDTRRLQAQSWKVKCTTKLQHFLWQIITGCLSVGARLCSRGMRVDPLCVRCGMGDETINHMLFECPPARQAWALSPIPTPPQFFPTGALYSNMAHLFWNLPDNDDMLMYPWLLWFIWKARNYKVFSNDDQNPQEVMESAITESRAWVAAQTVADGVSNSISINSGHVPPGEWCQIDGAWKVTDSRAGLGWYNFDPDSGSVLMGSSNLRRGLSPLQTELEALVWAMQSMLVHNKRRMNFQTDSAQLVKMVSKPAEWPAFAILLEEVEHCRGMFQAFSLTYIPRTKNTRADKLARSARAQPHDVYYINSVPPIPLPGPV</sequence>
<evidence type="ECO:0000313" key="3">
    <source>
        <dbReference type="EMBL" id="CAA7019579.1"/>
    </source>
</evidence>
<dbReference type="CDD" id="cd01650">
    <property type="entry name" value="RT_nLTR_like"/>
    <property type="match status" value="1"/>
</dbReference>
<dbReference type="Proteomes" id="UP000467841">
    <property type="component" value="Unassembled WGS sequence"/>
</dbReference>
<evidence type="ECO:0000259" key="2">
    <source>
        <dbReference type="PROSITE" id="PS50878"/>
    </source>
</evidence>
<organism evidence="3 4">
    <name type="scientific">Microthlaspi erraticum</name>
    <dbReference type="NCBI Taxonomy" id="1685480"/>
    <lineage>
        <taxon>Eukaryota</taxon>
        <taxon>Viridiplantae</taxon>
        <taxon>Streptophyta</taxon>
        <taxon>Embryophyta</taxon>
        <taxon>Tracheophyta</taxon>
        <taxon>Spermatophyta</taxon>
        <taxon>Magnoliopsida</taxon>
        <taxon>eudicotyledons</taxon>
        <taxon>Gunneridae</taxon>
        <taxon>Pentapetalae</taxon>
        <taxon>rosids</taxon>
        <taxon>malvids</taxon>
        <taxon>Brassicales</taxon>
        <taxon>Brassicaceae</taxon>
        <taxon>Coluteocarpeae</taxon>
        <taxon>Microthlaspi</taxon>
    </lineage>
</organism>
<dbReference type="CDD" id="cd06222">
    <property type="entry name" value="RNase_H_like"/>
    <property type="match status" value="1"/>
</dbReference>
<dbReference type="EMBL" id="CACVBM020000455">
    <property type="protein sequence ID" value="CAA7019579.1"/>
    <property type="molecule type" value="Genomic_DNA"/>
</dbReference>
<dbReference type="InterPro" id="IPR043502">
    <property type="entry name" value="DNA/RNA_pol_sf"/>
</dbReference>
<dbReference type="InterPro" id="IPR036691">
    <property type="entry name" value="Endo/exonu/phosph_ase_sf"/>
</dbReference>
<dbReference type="GO" id="GO:0004523">
    <property type="term" value="F:RNA-DNA hybrid ribonuclease activity"/>
    <property type="evidence" value="ECO:0007669"/>
    <property type="project" value="InterPro"/>
</dbReference>
<proteinExistence type="predicted"/>
<dbReference type="Pfam" id="PF13456">
    <property type="entry name" value="RVT_3"/>
    <property type="match status" value="1"/>
</dbReference>
<keyword evidence="4" id="KW-1185">Reference proteome</keyword>
<dbReference type="InterPro" id="IPR044730">
    <property type="entry name" value="RNase_H-like_dom_plant"/>
</dbReference>
<dbReference type="PROSITE" id="PS50878">
    <property type="entry name" value="RT_POL"/>
    <property type="match status" value="1"/>
</dbReference>
<dbReference type="GO" id="GO:0003676">
    <property type="term" value="F:nucleic acid binding"/>
    <property type="evidence" value="ECO:0007669"/>
    <property type="project" value="InterPro"/>
</dbReference>
<dbReference type="Gene3D" id="3.30.420.10">
    <property type="entry name" value="Ribonuclease H-like superfamily/Ribonuclease H"/>
    <property type="match status" value="1"/>
</dbReference>
<keyword evidence="1" id="KW-0175">Coiled coil</keyword>
<gene>
    <name evidence="3" type="ORF">MERR_LOCUS6814</name>
</gene>
<accession>A0A6D2HY94</accession>
<dbReference type="Gene3D" id="3.60.10.10">
    <property type="entry name" value="Endonuclease/exonuclease/phosphatase"/>
    <property type="match status" value="1"/>
</dbReference>
<dbReference type="InterPro" id="IPR002156">
    <property type="entry name" value="RNaseH_domain"/>
</dbReference>
<feature type="domain" description="Reverse transcriptase" evidence="2">
    <location>
        <begin position="311"/>
        <end position="593"/>
    </location>
</feature>
<comment type="caution">
    <text evidence="3">The sequence shown here is derived from an EMBL/GenBank/DDBJ whole genome shotgun (WGS) entry which is preliminary data.</text>
</comment>
<dbReference type="PANTHER" id="PTHR33116:SF86">
    <property type="entry name" value="REVERSE TRANSCRIPTASE DOMAIN-CONTAINING PROTEIN"/>
    <property type="match status" value="1"/>
</dbReference>
<feature type="coiled-coil region" evidence="1">
    <location>
        <begin position="135"/>
        <end position="162"/>
    </location>
</feature>
<dbReference type="OrthoDB" id="1104173at2759"/>
<dbReference type="InterPro" id="IPR026960">
    <property type="entry name" value="RVT-Znf"/>
</dbReference>
<dbReference type="SUPFAM" id="SSF56672">
    <property type="entry name" value="DNA/RNA polymerases"/>
    <property type="match status" value="1"/>
</dbReference>
<name>A0A6D2HY94_9BRAS</name>
<dbReference type="InterPro" id="IPR000477">
    <property type="entry name" value="RT_dom"/>
</dbReference>
<reference evidence="3" key="1">
    <citation type="submission" date="2020-01" db="EMBL/GenBank/DDBJ databases">
        <authorList>
            <person name="Mishra B."/>
        </authorList>
    </citation>
    <scope>NUCLEOTIDE SEQUENCE [LARGE SCALE GENOMIC DNA]</scope>
</reference>
<dbReference type="Pfam" id="PF00078">
    <property type="entry name" value="RVT_1"/>
    <property type="match status" value="1"/>
</dbReference>
<dbReference type="SUPFAM" id="SSF56219">
    <property type="entry name" value="DNase I-like"/>
    <property type="match status" value="1"/>
</dbReference>
<dbReference type="InterPro" id="IPR036397">
    <property type="entry name" value="RNaseH_sf"/>
</dbReference>
<dbReference type="InterPro" id="IPR012337">
    <property type="entry name" value="RNaseH-like_sf"/>
</dbReference>
<dbReference type="AlphaFoldDB" id="A0A6D2HY94"/>
<dbReference type="Pfam" id="PF13966">
    <property type="entry name" value="zf-RVT"/>
    <property type="match status" value="1"/>
</dbReference>
<evidence type="ECO:0000256" key="1">
    <source>
        <dbReference type="SAM" id="Coils"/>
    </source>
</evidence>
<dbReference type="PANTHER" id="PTHR33116">
    <property type="entry name" value="REVERSE TRANSCRIPTASE ZINC-BINDING DOMAIN-CONTAINING PROTEIN-RELATED-RELATED"/>
    <property type="match status" value="1"/>
</dbReference>
<dbReference type="SUPFAM" id="SSF53098">
    <property type="entry name" value="Ribonuclease H-like"/>
    <property type="match status" value="1"/>
</dbReference>
<protein>
    <recommendedName>
        <fullName evidence="2">Reverse transcriptase domain-containing protein</fullName>
    </recommendedName>
</protein>
<evidence type="ECO:0000313" key="4">
    <source>
        <dbReference type="Proteomes" id="UP000467841"/>
    </source>
</evidence>